<dbReference type="EMBL" id="RYZI01000053">
    <property type="protein sequence ID" value="RWA12350.1"/>
    <property type="molecule type" value="Genomic_DNA"/>
</dbReference>
<feature type="compositionally biased region" description="Low complexity" evidence="1">
    <location>
        <begin position="123"/>
        <end position="134"/>
    </location>
</feature>
<keyword evidence="3" id="KW-1185">Reference proteome</keyword>
<proteinExistence type="predicted"/>
<protein>
    <recommendedName>
        <fullName evidence="4">Methyltransferase domain-containing protein</fullName>
    </recommendedName>
</protein>
<sequence length="295" mass="33142">MDAHIVHVAHSLMGRSGPGFDFRASGQRSSACDGALRPTTSSTFAVYSQMELQASGRRESVRPSTSSASSHSGTQLKWDPSHPSYYDSRATTSSEIDDLNLEPEGFFPHSDSEDESGGDGNGTTTLKRTTTAKSSSAARKIRAILQKFGRSYNKHYDFLPNDIQEKDRNALQHTILLDTLDGRLQLAPIVNARRVLDLGCGPGIWSLEFVDFNKPWSYDFMFDFIHLRHLGGLPKKDVVTSIYDNLSPGGWAEFTEWVVSIQSTRNSFIETSFYKWLRYWKLGKFSRPKLLGYPR</sequence>
<evidence type="ECO:0000313" key="3">
    <source>
        <dbReference type="Proteomes" id="UP000286045"/>
    </source>
</evidence>
<name>A0A439DD67_9PEZI</name>
<organism evidence="2 3">
    <name type="scientific">Xylaria grammica</name>
    <dbReference type="NCBI Taxonomy" id="363999"/>
    <lineage>
        <taxon>Eukaryota</taxon>
        <taxon>Fungi</taxon>
        <taxon>Dikarya</taxon>
        <taxon>Ascomycota</taxon>
        <taxon>Pezizomycotina</taxon>
        <taxon>Sordariomycetes</taxon>
        <taxon>Xylariomycetidae</taxon>
        <taxon>Xylariales</taxon>
        <taxon>Xylariaceae</taxon>
        <taxon>Xylaria</taxon>
    </lineage>
</organism>
<feature type="region of interest" description="Disordered" evidence="1">
    <location>
        <begin position="54"/>
        <end position="134"/>
    </location>
</feature>
<gene>
    <name evidence="2" type="ORF">EKO27_g2731</name>
</gene>
<dbReference type="Proteomes" id="UP000286045">
    <property type="component" value="Unassembled WGS sequence"/>
</dbReference>
<evidence type="ECO:0008006" key="4">
    <source>
        <dbReference type="Google" id="ProtNLM"/>
    </source>
</evidence>
<reference evidence="2 3" key="1">
    <citation type="submission" date="2018-12" db="EMBL/GenBank/DDBJ databases">
        <title>Draft genome sequence of Xylaria grammica IHI A82.</title>
        <authorList>
            <person name="Buettner E."/>
            <person name="Kellner H."/>
        </authorList>
    </citation>
    <scope>NUCLEOTIDE SEQUENCE [LARGE SCALE GENOMIC DNA]</scope>
    <source>
        <strain evidence="2 3">IHI A82</strain>
    </source>
</reference>
<dbReference type="AlphaFoldDB" id="A0A439DD67"/>
<dbReference type="InterPro" id="IPR029063">
    <property type="entry name" value="SAM-dependent_MTases_sf"/>
</dbReference>
<dbReference type="SUPFAM" id="SSF53335">
    <property type="entry name" value="S-adenosyl-L-methionine-dependent methyltransferases"/>
    <property type="match status" value="1"/>
</dbReference>
<dbReference type="STRING" id="363999.A0A439DD67"/>
<comment type="caution">
    <text evidence="2">The sequence shown here is derived from an EMBL/GenBank/DDBJ whole genome shotgun (WGS) entry which is preliminary data.</text>
</comment>
<evidence type="ECO:0000313" key="2">
    <source>
        <dbReference type="EMBL" id="RWA12350.1"/>
    </source>
</evidence>
<evidence type="ECO:0000256" key="1">
    <source>
        <dbReference type="SAM" id="MobiDB-lite"/>
    </source>
</evidence>
<feature type="compositionally biased region" description="Low complexity" evidence="1">
    <location>
        <begin position="62"/>
        <end position="72"/>
    </location>
</feature>
<accession>A0A439DD67</accession>